<feature type="chain" id="PRO_5029769724" evidence="8">
    <location>
        <begin position="33"/>
        <end position="1010"/>
    </location>
</feature>
<keyword evidence="10" id="KW-0675">Receptor</keyword>
<name>A0A7J5JQV5_BACT4</name>
<gene>
    <name evidence="10" type="ORF">GAN93_06960</name>
</gene>
<dbReference type="NCBIfam" id="TIGR04056">
    <property type="entry name" value="OMP_RagA_SusC"/>
    <property type="match status" value="1"/>
</dbReference>
<evidence type="ECO:0000256" key="4">
    <source>
        <dbReference type="ARBA" id="ARBA00022692"/>
    </source>
</evidence>
<evidence type="ECO:0000256" key="8">
    <source>
        <dbReference type="SAM" id="SignalP"/>
    </source>
</evidence>
<evidence type="ECO:0000256" key="5">
    <source>
        <dbReference type="ARBA" id="ARBA00023136"/>
    </source>
</evidence>
<feature type="signal peptide" evidence="8">
    <location>
        <begin position="1"/>
        <end position="32"/>
    </location>
</feature>
<dbReference type="EMBL" id="WCSB01000005">
    <property type="protein sequence ID" value="KAB4453472.1"/>
    <property type="molecule type" value="Genomic_DNA"/>
</dbReference>
<dbReference type="Pfam" id="PF07715">
    <property type="entry name" value="Plug"/>
    <property type="match status" value="1"/>
</dbReference>
<dbReference type="Proteomes" id="UP000460317">
    <property type="component" value="Unassembled WGS sequence"/>
</dbReference>
<proteinExistence type="inferred from homology"/>
<dbReference type="RefSeq" id="WP_130041433.1">
    <property type="nucleotide sequence ID" value="NZ_RCXW01000005.1"/>
</dbReference>
<dbReference type="SUPFAM" id="SSF56935">
    <property type="entry name" value="Porins"/>
    <property type="match status" value="1"/>
</dbReference>
<dbReference type="Gene3D" id="2.60.40.1120">
    <property type="entry name" value="Carboxypeptidase-like, regulatory domain"/>
    <property type="match status" value="1"/>
</dbReference>
<organism evidence="10 11">
    <name type="scientific">Bacteroides thetaiotaomicron</name>
    <dbReference type="NCBI Taxonomy" id="818"/>
    <lineage>
        <taxon>Bacteria</taxon>
        <taxon>Pseudomonadati</taxon>
        <taxon>Bacteroidota</taxon>
        <taxon>Bacteroidia</taxon>
        <taxon>Bacteroidales</taxon>
        <taxon>Bacteroidaceae</taxon>
        <taxon>Bacteroides</taxon>
    </lineage>
</organism>
<evidence type="ECO:0000256" key="3">
    <source>
        <dbReference type="ARBA" id="ARBA00022452"/>
    </source>
</evidence>
<keyword evidence="6 7" id="KW-0998">Cell outer membrane</keyword>
<evidence type="ECO:0000313" key="10">
    <source>
        <dbReference type="EMBL" id="KAB4453472.1"/>
    </source>
</evidence>
<sequence>MKVDSFKFSRKATTALLLCTGLVASQPLFLWAEEGNNVVQTVQQQKVTVKGTVNDAQGPVIGASVVEKGNSFNGTITDVDGNFSLSVKPGATLVVSYVGYKVQEVLATNGKPLNITLKEDTELLEEVVVVGYGSVKKKDLTGAVASVSDKSFSDLGITDISQALAGRVAGLDIKSGGGSPGDVGSITLRGHRSFVASNDPLIILDGMTFNGSLNEINPDDIKSIDVLKDASSTAIYGSKGANGVIIITTKRGEIGRPKFSLDSQVGISVPNKQPLMNAEQWVNRLHEGARATGLTGDALESFVQNRIGNSEWEYYKNGGSTDWWDLLVQNGFRHKHQLSVSGGTEKVKYNVAANILSHEGIIPTRKFNRYTLSPNIDINLTRNLKIGMSTLLSYNKRHSSVSDEAYTDACALPPTAFPYDKDGNLIVRASNTASWYKNALTEVETEAYRWENKTYSAYINLFADWKILPSLSYRINLSTDVRANTDKMAAISESNKRHGDGDIASINNEHINRESIENILTYDKVFNQKHHLTLTGIHSYQQSHYESDKIEVTQIPHFQALWNNIGAAAAVKSYSSYMEERKLLSFAGRLFYSYDDRYLLTASIRADGASQFAPDHKWGYFPSVALAWRASEESFLRDIEWLSNLKIRASFGVSGNQGISPYQTQGSLTSTKYSFDDQEGLGMRPGELANKDLKWEKTAVYNIGLDFGLLNNRLTGSVDLYKSKTTDLLMYRQLPITTGFSSSLQNVGSTQNKGVEITLQSQNIQKKNFSWNTNLSFYLNREEILELYNGKVDDIGNKWFIGSPISVFYDYKWTGIWQTNEAEEAAKYARVPGQIKTADLDNSGTVNDADRIIVGTPEPDFVANMVNSFRLYDWDLSFELYCRWGHMINAGVFGQQPMTAMNFVNLNYWTPENPTNDYPRPDENAQVYQQNTVLSLRDGSFIRLKNLTVGYTVPKKIVNKLHMDRIRLYLTGENLWNWSKDGLHKYHFDLETGSSYPTIASFTFGLSATF</sequence>
<dbReference type="PROSITE" id="PS52016">
    <property type="entry name" value="TONB_DEPENDENT_REC_3"/>
    <property type="match status" value="1"/>
</dbReference>
<keyword evidence="4 7" id="KW-0812">Transmembrane</keyword>
<comment type="caution">
    <text evidence="10">The sequence shown here is derived from an EMBL/GenBank/DDBJ whole genome shotgun (WGS) entry which is preliminary data.</text>
</comment>
<evidence type="ECO:0000313" key="11">
    <source>
        <dbReference type="Proteomes" id="UP000460317"/>
    </source>
</evidence>
<dbReference type="InterPro" id="IPR023997">
    <property type="entry name" value="TonB-dep_OMP_SusC/RagA_CS"/>
</dbReference>
<comment type="similarity">
    <text evidence="7">Belongs to the TonB-dependent receptor family.</text>
</comment>
<evidence type="ECO:0000256" key="1">
    <source>
        <dbReference type="ARBA" id="ARBA00004571"/>
    </source>
</evidence>
<dbReference type="InterPro" id="IPR023996">
    <property type="entry name" value="TonB-dep_OMP_SusC/RagA"/>
</dbReference>
<feature type="domain" description="TonB-dependent receptor plug" evidence="9">
    <location>
        <begin position="136"/>
        <end position="244"/>
    </location>
</feature>
<dbReference type="InterPro" id="IPR012910">
    <property type="entry name" value="Plug_dom"/>
</dbReference>
<dbReference type="Gene3D" id="2.170.130.10">
    <property type="entry name" value="TonB-dependent receptor, plug domain"/>
    <property type="match status" value="1"/>
</dbReference>
<evidence type="ECO:0000256" key="7">
    <source>
        <dbReference type="PROSITE-ProRule" id="PRU01360"/>
    </source>
</evidence>
<dbReference type="AlphaFoldDB" id="A0A7J5JQV5"/>
<keyword evidence="2 7" id="KW-0813">Transport</keyword>
<dbReference type="SUPFAM" id="SSF49464">
    <property type="entry name" value="Carboxypeptidase regulatory domain-like"/>
    <property type="match status" value="1"/>
</dbReference>
<protein>
    <submittedName>
        <fullName evidence="10">TonB-dependent receptor</fullName>
    </submittedName>
</protein>
<accession>A0A7J5JQV5</accession>
<keyword evidence="5 7" id="KW-0472">Membrane</keyword>
<evidence type="ECO:0000259" key="9">
    <source>
        <dbReference type="Pfam" id="PF07715"/>
    </source>
</evidence>
<reference evidence="10 11" key="1">
    <citation type="journal article" date="2019" name="Nat. Med.">
        <title>A library of human gut bacterial isolates paired with longitudinal multiomics data enables mechanistic microbiome research.</title>
        <authorList>
            <person name="Poyet M."/>
            <person name="Groussin M."/>
            <person name="Gibbons S.M."/>
            <person name="Avila-Pacheco J."/>
            <person name="Jiang X."/>
            <person name="Kearney S.M."/>
            <person name="Perrotta A.R."/>
            <person name="Berdy B."/>
            <person name="Zhao S."/>
            <person name="Lieberman T.D."/>
            <person name="Swanson P.K."/>
            <person name="Smith M."/>
            <person name="Roesemann S."/>
            <person name="Alexander J.E."/>
            <person name="Rich S.A."/>
            <person name="Livny J."/>
            <person name="Vlamakis H."/>
            <person name="Clish C."/>
            <person name="Bullock K."/>
            <person name="Deik A."/>
            <person name="Scott J."/>
            <person name="Pierce K.A."/>
            <person name="Xavier R.J."/>
            <person name="Alm E.J."/>
        </authorList>
    </citation>
    <scope>NUCLEOTIDE SEQUENCE [LARGE SCALE GENOMIC DNA]</scope>
    <source>
        <strain evidence="10 11">BIOML-A165</strain>
    </source>
</reference>
<dbReference type="Pfam" id="PF13715">
    <property type="entry name" value="CarbopepD_reg_2"/>
    <property type="match status" value="1"/>
</dbReference>
<dbReference type="InterPro" id="IPR039426">
    <property type="entry name" value="TonB-dep_rcpt-like"/>
</dbReference>
<evidence type="ECO:0000256" key="6">
    <source>
        <dbReference type="ARBA" id="ARBA00023237"/>
    </source>
</evidence>
<dbReference type="GO" id="GO:0009279">
    <property type="term" value="C:cell outer membrane"/>
    <property type="evidence" value="ECO:0007669"/>
    <property type="project" value="UniProtKB-SubCell"/>
</dbReference>
<dbReference type="Gene3D" id="2.40.170.20">
    <property type="entry name" value="TonB-dependent receptor, beta-barrel domain"/>
    <property type="match status" value="1"/>
</dbReference>
<dbReference type="InterPro" id="IPR008969">
    <property type="entry name" value="CarboxyPept-like_regulatory"/>
</dbReference>
<dbReference type="InterPro" id="IPR036942">
    <property type="entry name" value="Beta-barrel_TonB_sf"/>
</dbReference>
<dbReference type="NCBIfam" id="TIGR04057">
    <property type="entry name" value="SusC_RagA_signa"/>
    <property type="match status" value="1"/>
</dbReference>
<keyword evidence="8" id="KW-0732">Signal</keyword>
<comment type="subcellular location">
    <subcellularLocation>
        <location evidence="1 7">Cell outer membrane</location>
        <topology evidence="1 7">Multi-pass membrane protein</topology>
    </subcellularLocation>
</comment>
<dbReference type="InterPro" id="IPR037066">
    <property type="entry name" value="Plug_dom_sf"/>
</dbReference>
<evidence type="ECO:0000256" key="2">
    <source>
        <dbReference type="ARBA" id="ARBA00022448"/>
    </source>
</evidence>
<keyword evidence="3 7" id="KW-1134">Transmembrane beta strand</keyword>